<dbReference type="Proteomes" id="UP001202281">
    <property type="component" value="Unassembled WGS sequence"/>
</dbReference>
<evidence type="ECO:0000313" key="3">
    <source>
        <dbReference type="EMBL" id="MCJ2187695.1"/>
    </source>
</evidence>
<dbReference type="InterPro" id="IPR013830">
    <property type="entry name" value="SGNH_hydro"/>
</dbReference>
<comment type="caution">
    <text evidence="3">The sequence shown here is derived from an EMBL/GenBank/DDBJ whole genome shotgun (WGS) entry which is preliminary data.</text>
</comment>
<accession>A0ABT0BRW2</accession>
<reference evidence="3 4" key="1">
    <citation type="submission" date="2022-04" db="EMBL/GenBank/DDBJ databases">
        <title>Identification of a novel bacterium isolated from mangrove sediments.</title>
        <authorList>
            <person name="Pan X."/>
        </authorList>
    </citation>
    <scope>NUCLEOTIDE SEQUENCE [LARGE SCALE GENOMIC DNA]</scope>
    <source>
        <strain evidence="3 4">B2638</strain>
    </source>
</reference>
<dbReference type="PANTHER" id="PTHR43784:SF2">
    <property type="entry name" value="GDSL-LIKE LIPASE_ACYLHYDROLASE, PUTATIVE (AFU_ORTHOLOGUE AFUA_2G00820)-RELATED"/>
    <property type="match status" value="1"/>
</dbReference>
<gene>
    <name evidence="3" type="ORF">MTR66_12815</name>
</gene>
<proteinExistence type="predicted"/>
<dbReference type="Pfam" id="PF13472">
    <property type="entry name" value="Lipase_GDSL_2"/>
    <property type="match status" value="1"/>
</dbReference>
<dbReference type="SUPFAM" id="SSF52266">
    <property type="entry name" value="SGNH hydrolase"/>
    <property type="match status" value="1"/>
</dbReference>
<keyword evidence="1" id="KW-0732">Signal</keyword>
<protein>
    <submittedName>
        <fullName evidence="3">GDSL-type esterase/lipase family protein</fullName>
    </submittedName>
</protein>
<evidence type="ECO:0000313" key="4">
    <source>
        <dbReference type="Proteomes" id="UP001202281"/>
    </source>
</evidence>
<dbReference type="EMBL" id="JALHLG010000017">
    <property type="protein sequence ID" value="MCJ2187695.1"/>
    <property type="molecule type" value="Genomic_DNA"/>
</dbReference>
<feature type="domain" description="SGNH hydrolase-type esterase" evidence="2">
    <location>
        <begin position="194"/>
        <end position="391"/>
    </location>
</feature>
<organism evidence="3 4">
    <name type="scientific">Novosphingobium beihaiensis</name>
    <dbReference type="NCBI Taxonomy" id="2930389"/>
    <lineage>
        <taxon>Bacteria</taxon>
        <taxon>Pseudomonadati</taxon>
        <taxon>Pseudomonadota</taxon>
        <taxon>Alphaproteobacteria</taxon>
        <taxon>Sphingomonadales</taxon>
        <taxon>Sphingomonadaceae</taxon>
        <taxon>Novosphingobium</taxon>
    </lineage>
</organism>
<name>A0ABT0BRW2_9SPHN</name>
<sequence>MTFRSIRKGLIPLFLASLLCPPSAHASETGWVPLWTASAQPVWDNDTSFFQTGLPQQVAGTVAEQPLTLSLPSENIRIEFSNRYAGAPLGLADGQVRCLGHGGDDSAVPMTFAHAKTVSIPAGARAVSDPVAVAGCHRIAVRVRFTGADSGDFHWDGRETSHYVTADGKEGTMTARLALSAVYGDARARDVVVALGDSITDGNGAPIDAMARWPDYLSQQLAPHDIAVINAGISGNRLLAPGMGRPVVERIADDAFALPGADTVVLLIGTNDIAWPGTPFQPDEPPMTLAALLDGFRSIFAQAELHGTRLIVATIAPFGDALPGTPMEGNYWTPGKEDLRLAFNAWLRDNHGSAELFDLDRLLADPSDPAHLRPAYDSGDRLHPGATGNRAIADALVPLILSGERK</sequence>
<dbReference type="InterPro" id="IPR053140">
    <property type="entry name" value="GDSL_Rv0518-like"/>
</dbReference>
<dbReference type="InterPro" id="IPR036514">
    <property type="entry name" value="SGNH_hydro_sf"/>
</dbReference>
<dbReference type="RefSeq" id="WP_243921634.1">
    <property type="nucleotide sequence ID" value="NZ_JALHLG010000017.1"/>
</dbReference>
<evidence type="ECO:0000259" key="2">
    <source>
        <dbReference type="Pfam" id="PF13472"/>
    </source>
</evidence>
<dbReference type="Gene3D" id="3.40.50.1110">
    <property type="entry name" value="SGNH hydrolase"/>
    <property type="match status" value="1"/>
</dbReference>
<keyword evidence="4" id="KW-1185">Reference proteome</keyword>
<feature type="signal peptide" evidence="1">
    <location>
        <begin position="1"/>
        <end position="26"/>
    </location>
</feature>
<feature type="chain" id="PRO_5047174745" evidence="1">
    <location>
        <begin position="27"/>
        <end position="406"/>
    </location>
</feature>
<evidence type="ECO:0000256" key="1">
    <source>
        <dbReference type="SAM" id="SignalP"/>
    </source>
</evidence>
<dbReference type="PANTHER" id="PTHR43784">
    <property type="entry name" value="GDSL-LIKE LIPASE/ACYLHYDROLASE, PUTATIVE (AFU_ORTHOLOGUE AFUA_2G00820)-RELATED"/>
    <property type="match status" value="1"/>
</dbReference>